<gene>
    <name evidence="2" type="ORF">BED47_04160</name>
</gene>
<proteinExistence type="predicted"/>
<keyword evidence="1" id="KW-0472">Membrane</keyword>
<keyword evidence="1" id="KW-1133">Transmembrane helix</keyword>
<protein>
    <recommendedName>
        <fullName evidence="4">DUF3953 domain-containing protein</fullName>
    </recommendedName>
</protein>
<sequence>MKNFSSISLILLIIGLVLFGIIYVVPGFNELIALIGFILLLFGAICSFIAISKRERGNTKFFAVSSFFIIFLLITWFEPFLILRMLTWIKN</sequence>
<evidence type="ECO:0008006" key="4">
    <source>
        <dbReference type="Google" id="ProtNLM"/>
    </source>
</evidence>
<evidence type="ECO:0000313" key="3">
    <source>
        <dbReference type="Proteomes" id="UP000094580"/>
    </source>
</evidence>
<organism evidence="2 3">
    <name type="scientific">Gottfriedia luciferensis</name>
    <dbReference type="NCBI Taxonomy" id="178774"/>
    <lineage>
        <taxon>Bacteria</taxon>
        <taxon>Bacillati</taxon>
        <taxon>Bacillota</taxon>
        <taxon>Bacilli</taxon>
        <taxon>Bacillales</taxon>
        <taxon>Bacillaceae</taxon>
        <taxon>Gottfriedia</taxon>
    </lineage>
</organism>
<comment type="caution">
    <text evidence="2">The sequence shown here is derived from an EMBL/GenBank/DDBJ whole genome shotgun (WGS) entry which is preliminary data.</text>
</comment>
<feature type="transmembrane region" description="Helical" evidence="1">
    <location>
        <begin position="63"/>
        <end position="86"/>
    </location>
</feature>
<name>A0ABX3A2E7_9BACI</name>
<accession>A0ABX3A2E7</accession>
<reference evidence="2 3" key="1">
    <citation type="submission" date="2016-07" db="EMBL/GenBank/DDBJ databases">
        <authorList>
            <person name="Townsley L."/>
            <person name="Shank E.A."/>
        </authorList>
    </citation>
    <scope>NUCLEOTIDE SEQUENCE [LARGE SCALE GENOMIC DNA]</scope>
    <source>
        <strain evidence="2 3">CH01</strain>
    </source>
</reference>
<feature type="transmembrane region" description="Helical" evidence="1">
    <location>
        <begin position="7"/>
        <end position="25"/>
    </location>
</feature>
<feature type="transmembrane region" description="Helical" evidence="1">
    <location>
        <begin position="31"/>
        <end position="51"/>
    </location>
</feature>
<evidence type="ECO:0000313" key="2">
    <source>
        <dbReference type="EMBL" id="ODG93483.1"/>
    </source>
</evidence>
<keyword evidence="1" id="KW-0812">Transmembrane</keyword>
<evidence type="ECO:0000256" key="1">
    <source>
        <dbReference type="SAM" id="Phobius"/>
    </source>
</evidence>
<keyword evidence="3" id="KW-1185">Reference proteome</keyword>
<dbReference type="RefSeq" id="WP_069032545.1">
    <property type="nucleotide sequence ID" value="NZ_MDKC01000002.1"/>
</dbReference>
<dbReference type="EMBL" id="MDKC01000002">
    <property type="protein sequence ID" value="ODG93483.1"/>
    <property type="molecule type" value="Genomic_DNA"/>
</dbReference>
<dbReference type="Proteomes" id="UP000094580">
    <property type="component" value="Unassembled WGS sequence"/>
</dbReference>